<keyword evidence="3" id="KW-1185">Reference proteome</keyword>
<gene>
    <name evidence="2" type="ORF">EG028_23030</name>
</gene>
<protein>
    <submittedName>
        <fullName evidence="2">DUF4381 domain-containing protein</fullName>
    </submittedName>
</protein>
<keyword evidence="1" id="KW-1133">Transmembrane helix</keyword>
<dbReference type="InterPro" id="IPR025489">
    <property type="entry name" value="DUF4381"/>
</dbReference>
<feature type="transmembrane region" description="Helical" evidence="1">
    <location>
        <begin position="23"/>
        <end position="42"/>
    </location>
</feature>
<dbReference type="Proteomes" id="UP000279089">
    <property type="component" value="Unassembled WGS sequence"/>
</dbReference>
<keyword evidence="1" id="KW-0812">Transmembrane</keyword>
<evidence type="ECO:0000256" key="1">
    <source>
        <dbReference type="SAM" id="Phobius"/>
    </source>
</evidence>
<dbReference type="OrthoDB" id="978983at2"/>
<organism evidence="2 3">
    <name type="scientific">Chitinophaga barathri</name>
    <dbReference type="NCBI Taxonomy" id="1647451"/>
    <lineage>
        <taxon>Bacteria</taxon>
        <taxon>Pseudomonadati</taxon>
        <taxon>Bacteroidota</taxon>
        <taxon>Chitinophagia</taxon>
        <taxon>Chitinophagales</taxon>
        <taxon>Chitinophagaceae</taxon>
        <taxon>Chitinophaga</taxon>
    </lineage>
</organism>
<evidence type="ECO:0000313" key="3">
    <source>
        <dbReference type="Proteomes" id="UP000279089"/>
    </source>
</evidence>
<sequence length="146" mass="16537">MIQDAGQLIEPPPVQFSPVTPGWYVSGALLVILLAVLAVLLIHRYLRNRYRRQALQQLETIAAGPQGLYEVNMLMKRIAMRNYGRDAVAALRGDEWVDFLNSVWKEAAFTPEEGKALSDELYRESSAAVPAAFLDKSKRWIKGHRR</sequence>
<accession>A0A3N4MUB0</accession>
<dbReference type="Pfam" id="PF14316">
    <property type="entry name" value="DUF4381"/>
    <property type="match status" value="1"/>
</dbReference>
<reference evidence="3" key="1">
    <citation type="submission" date="2018-11" db="EMBL/GenBank/DDBJ databases">
        <title>Chitinophaga lutea sp.nov., isolate from arsenic contaminated soil.</title>
        <authorList>
            <person name="Zong Y."/>
        </authorList>
    </citation>
    <scope>NUCLEOTIDE SEQUENCE [LARGE SCALE GENOMIC DNA]</scope>
    <source>
        <strain evidence="3">YLT18</strain>
    </source>
</reference>
<dbReference type="RefSeq" id="WP_120518438.1">
    <property type="nucleotide sequence ID" value="NZ_QXZY01000013.1"/>
</dbReference>
<dbReference type="EMBL" id="RMBX01000013">
    <property type="protein sequence ID" value="RPD39013.1"/>
    <property type="molecule type" value="Genomic_DNA"/>
</dbReference>
<proteinExistence type="predicted"/>
<comment type="caution">
    <text evidence="2">The sequence shown here is derived from an EMBL/GenBank/DDBJ whole genome shotgun (WGS) entry which is preliminary data.</text>
</comment>
<keyword evidence="1" id="KW-0472">Membrane</keyword>
<name>A0A3N4MUB0_9BACT</name>
<evidence type="ECO:0000313" key="2">
    <source>
        <dbReference type="EMBL" id="RPD39013.1"/>
    </source>
</evidence>
<dbReference type="AlphaFoldDB" id="A0A3N4MUB0"/>